<dbReference type="PANTHER" id="PTHR31140:SF81">
    <property type="entry name" value="B3 DOMAIN-CONTAINING TRANSCRIPTION FACTOR ABI3"/>
    <property type="match status" value="1"/>
</dbReference>
<evidence type="ECO:0000256" key="5">
    <source>
        <dbReference type="ARBA" id="ARBA00023242"/>
    </source>
</evidence>
<dbReference type="CDD" id="cd10015">
    <property type="entry name" value="BfiI_C_EcoRII_N_B3"/>
    <property type="match status" value="1"/>
</dbReference>
<feature type="region of interest" description="Disordered" evidence="6">
    <location>
        <begin position="379"/>
        <end position="405"/>
    </location>
</feature>
<dbReference type="EMBL" id="NQVE01000175">
    <property type="protein sequence ID" value="RAL42231.1"/>
    <property type="molecule type" value="Genomic_DNA"/>
</dbReference>
<gene>
    <name evidence="8" type="ORF">DM860_012014</name>
</gene>
<keyword evidence="4" id="KW-0804">Transcription</keyword>
<evidence type="ECO:0000313" key="8">
    <source>
        <dbReference type="EMBL" id="RAL42231.1"/>
    </source>
</evidence>
<accession>A0A328DDB2</accession>
<feature type="region of interest" description="Disordered" evidence="6">
    <location>
        <begin position="500"/>
        <end position="544"/>
    </location>
</feature>
<dbReference type="Proteomes" id="UP000249390">
    <property type="component" value="Unassembled WGS sequence"/>
</dbReference>
<feature type="domain" description="TF-B3" evidence="7">
    <location>
        <begin position="560"/>
        <end position="662"/>
    </location>
</feature>
<organism evidence="8 9">
    <name type="scientific">Cuscuta australis</name>
    <dbReference type="NCBI Taxonomy" id="267555"/>
    <lineage>
        <taxon>Eukaryota</taxon>
        <taxon>Viridiplantae</taxon>
        <taxon>Streptophyta</taxon>
        <taxon>Embryophyta</taxon>
        <taxon>Tracheophyta</taxon>
        <taxon>Spermatophyta</taxon>
        <taxon>Magnoliopsida</taxon>
        <taxon>eudicotyledons</taxon>
        <taxon>Gunneridae</taxon>
        <taxon>Pentapetalae</taxon>
        <taxon>asterids</taxon>
        <taxon>lamiids</taxon>
        <taxon>Solanales</taxon>
        <taxon>Convolvulaceae</taxon>
        <taxon>Cuscuteae</taxon>
        <taxon>Cuscuta</taxon>
        <taxon>Cuscuta subgen. Grammica</taxon>
        <taxon>Cuscuta sect. Cleistogrammica</taxon>
    </lineage>
</organism>
<name>A0A328DDB2_9ASTE</name>
<dbReference type="FunFam" id="2.40.330.10:FF:000003">
    <property type="entry name" value="B3 domain-containing transcription factor FUS3"/>
    <property type="match status" value="1"/>
</dbReference>
<evidence type="ECO:0000259" key="7">
    <source>
        <dbReference type="PROSITE" id="PS50863"/>
    </source>
</evidence>
<evidence type="ECO:0000256" key="6">
    <source>
        <dbReference type="SAM" id="MobiDB-lite"/>
    </source>
</evidence>
<protein>
    <recommendedName>
        <fullName evidence="7">TF-B3 domain-containing protein</fullName>
    </recommendedName>
</protein>
<evidence type="ECO:0000256" key="3">
    <source>
        <dbReference type="ARBA" id="ARBA00023125"/>
    </source>
</evidence>
<evidence type="ECO:0000313" key="9">
    <source>
        <dbReference type="Proteomes" id="UP000249390"/>
    </source>
</evidence>
<dbReference type="GO" id="GO:0003677">
    <property type="term" value="F:DNA binding"/>
    <property type="evidence" value="ECO:0007669"/>
    <property type="project" value="UniProtKB-KW"/>
</dbReference>
<dbReference type="SUPFAM" id="SSF101936">
    <property type="entry name" value="DNA-binding pseudobarrel domain"/>
    <property type="match status" value="1"/>
</dbReference>
<dbReference type="InterPro" id="IPR044800">
    <property type="entry name" value="LEC2-like"/>
</dbReference>
<dbReference type="InterPro" id="IPR015300">
    <property type="entry name" value="DNA-bd_pseudobarrel_sf"/>
</dbReference>
<evidence type="ECO:0000256" key="1">
    <source>
        <dbReference type="ARBA" id="ARBA00004123"/>
    </source>
</evidence>
<dbReference type="AlphaFoldDB" id="A0A328DDB2"/>
<proteinExistence type="predicted"/>
<reference evidence="8 9" key="1">
    <citation type="submission" date="2018-06" db="EMBL/GenBank/DDBJ databases">
        <title>The Genome of Cuscuta australis (Dodder) Provides Insight into the Evolution of Plant Parasitism.</title>
        <authorList>
            <person name="Liu H."/>
        </authorList>
    </citation>
    <scope>NUCLEOTIDE SEQUENCE [LARGE SCALE GENOMIC DNA]</scope>
    <source>
        <strain evidence="9">cv. Yunnan</strain>
        <tissue evidence="8">Vines</tissue>
    </source>
</reference>
<feature type="compositionally biased region" description="Polar residues" evidence="6">
    <location>
        <begin position="530"/>
        <end position="539"/>
    </location>
</feature>
<dbReference type="PROSITE" id="PS50863">
    <property type="entry name" value="B3"/>
    <property type="match status" value="1"/>
</dbReference>
<evidence type="ECO:0000256" key="4">
    <source>
        <dbReference type="ARBA" id="ARBA00023163"/>
    </source>
</evidence>
<dbReference type="GO" id="GO:0005634">
    <property type="term" value="C:nucleus"/>
    <property type="evidence" value="ECO:0007669"/>
    <property type="project" value="UniProtKB-SubCell"/>
</dbReference>
<dbReference type="GO" id="GO:0003700">
    <property type="term" value="F:DNA-binding transcription factor activity"/>
    <property type="evidence" value="ECO:0007669"/>
    <property type="project" value="InterPro"/>
</dbReference>
<comment type="subcellular location">
    <subcellularLocation>
        <location evidence="1">Nucleus</location>
    </subcellularLocation>
</comment>
<dbReference type="InterPro" id="IPR003340">
    <property type="entry name" value="B3_DNA-bd"/>
</dbReference>
<dbReference type="SMART" id="SM01019">
    <property type="entry name" value="B3"/>
    <property type="match status" value="1"/>
</dbReference>
<dbReference type="Gene3D" id="2.40.330.10">
    <property type="entry name" value="DNA-binding pseudobarrel domain"/>
    <property type="match status" value="1"/>
</dbReference>
<keyword evidence="5" id="KW-0539">Nucleus</keyword>
<sequence length="690" mass="75662">MMTMGCLESQDLHHAPGGGGGDGCLLDDLSAAVAGDGDDFDAMEIWLEGGVDHHQEHRPHDFPPLPAAGDYYPCISSSSSTSSAPAPGHPKPSCSSSASSSSSSAASWAFLKSDPEDLEPAANKIHLPSAYAPSAAAASSFDPTPLPEESFTEDDCIDVLDNLGYMDDFITGDTDLWENCSIFPTTAAAPEECQTAMAAEAKGEIITYHEEEEEKKEAAADSPELPFLQGNGELAAIFFDWLKQNKDHISAEDMRSIKLKRSTIETASKRLGTSKEGKKQLLKLILDWVQQYQLQKKLRSGGQADEAEPLLLPPPPGDDGACFYLPPPFTPADPVGHAHPPPFSVFHPPQHYVAADSYCNYGGGVSYCHFHQQMDSNQSWPSSSEFPASSQPFATPFPDKEGNTTVASEQGGYPFPLLDVVNGERVGSSATKEARKKRMARQRRLAGNHHHHFRHQNNNTMRLAGAVDNCGVVLPLHRHQAINSNNFGNWMYWSPAAVSDPRPPPPPMVVEAPQPPQAERQPPVRVAQPHHQNNNPKQGSSERRQVIHGTKTEKNLRFLLQKVLKQSDVGSLGRIVLPKKEAETQLPELESRDGISIAMEDIGTSRVWNMKYRFWPNNKSRMYLLENTGDFVRANALQEGDFIVIYADTKSGKYLIRGVKVRPNGPKSDIIKKQTARKSTRPLPTVTTLV</sequence>
<evidence type="ECO:0000256" key="2">
    <source>
        <dbReference type="ARBA" id="ARBA00023015"/>
    </source>
</evidence>
<dbReference type="PANTHER" id="PTHR31140">
    <property type="entry name" value="B3 DOMAIN-CONTAINING TRANSCRIPTION FACTOR ABI3"/>
    <property type="match status" value="1"/>
</dbReference>
<feature type="compositionally biased region" description="Low complexity" evidence="6">
    <location>
        <begin position="517"/>
        <end position="526"/>
    </location>
</feature>
<feature type="region of interest" description="Disordered" evidence="6">
    <location>
        <begin position="79"/>
        <end position="99"/>
    </location>
</feature>
<keyword evidence="2" id="KW-0805">Transcription regulation</keyword>
<comment type="caution">
    <text evidence="8">The sequence shown here is derived from an EMBL/GenBank/DDBJ whole genome shotgun (WGS) entry which is preliminary data.</text>
</comment>
<keyword evidence="3" id="KW-0238">DNA-binding</keyword>
<keyword evidence="9" id="KW-1185">Reference proteome</keyword>
<feature type="compositionally biased region" description="Pro residues" evidence="6">
    <location>
        <begin position="501"/>
        <end position="516"/>
    </location>
</feature>
<dbReference type="Pfam" id="PF02362">
    <property type="entry name" value="B3"/>
    <property type="match status" value="1"/>
</dbReference>
<feature type="compositionally biased region" description="Low complexity" evidence="6">
    <location>
        <begin position="379"/>
        <end position="394"/>
    </location>
</feature>